<proteinExistence type="predicted"/>
<dbReference type="SUPFAM" id="SSF53448">
    <property type="entry name" value="Nucleotide-diphospho-sugar transferases"/>
    <property type="match status" value="1"/>
</dbReference>
<dbReference type="PANTHER" id="PTHR48090">
    <property type="entry name" value="UNDECAPRENYL-PHOSPHATE 4-DEOXY-4-FORMAMIDO-L-ARABINOSE TRANSFERASE-RELATED"/>
    <property type="match status" value="1"/>
</dbReference>
<evidence type="ECO:0000313" key="2">
    <source>
        <dbReference type="EMBL" id="ASV76480.1"/>
    </source>
</evidence>
<dbReference type="Gene3D" id="3.90.550.10">
    <property type="entry name" value="Spore Coat Polysaccharide Biosynthesis Protein SpsA, Chain A"/>
    <property type="match status" value="1"/>
</dbReference>
<dbReference type="InterPro" id="IPR001173">
    <property type="entry name" value="Glyco_trans_2-like"/>
</dbReference>
<name>A0A286RKJ9_9BACT</name>
<keyword evidence="2" id="KW-0808">Transferase</keyword>
<dbReference type="InterPro" id="IPR029044">
    <property type="entry name" value="Nucleotide-diphossugar_trans"/>
</dbReference>
<keyword evidence="3" id="KW-1185">Reference proteome</keyword>
<accession>A0A286RKJ9</accession>
<dbReference type="EMBL" id="CP018477">
    <property type="protein sequence ID" value="ASV76480.1"/>
    <property type="molecule type" value="Genomic_DNA"/>
</dbReference>
<dbReference type="PANTHER" id="PTHR48090:SF7">
    <property type="entry name" value="RFBJ PROTEIN"/>
    <property type="match status" value="1"/>
</dbReference>
<dbReference type="InterPro" id="IPR050256">
    <property type="entry name" value="Glycosyltransferase_2"/>
</dbReference>
<dbReference type="AlphaFoldDB" id="A0A286RKJ9"/>
<reference evidence="2 3" key="1">
    <citation type="journal article" name="Front. Microbiol.">
        <title>Sugar Metabolism of the First Thermophilic Planctomycete Thermogutta terrifontis: Comparative Genomic and Transcriptomic Approaches.</title>
        <authorList>
            <person name="Elcheninov A.G."/>
            <person name="Menzel P."/>
            <person name="Gudbergsdottir S.R."/>
            <person name="Slesarev A.I."/>
            <person name="Kadnikov V.V."/>
            <person name="Krogh A."/>
            <person name="Bonch-Osmolovskaya E.A."/>
            <person name="Peng X."/>
            <person name="Kublanov I.V."/>
        </authorList>
    </citation>
    <scope>NUCLEOTIDE SEQUENCE [LARGE SCALE GENOMIC DNA]</scope>
    <source>
        <strain evidence="2 3">R1</strain>
    </source>
</reference>
<evidence type="ECO:0000313" key="3">
    <source>
        <dbReference type="Proteomes" id="UP000215086"/>
    </source>
</evidence>
<feature type="domain" description="Glycosyltransferase 2-like" evidence="1">
    <location>
        <begin position="50"/>
        <end position="213"/>
    </location>
</feature>
<organism evidence="2 3">
    <name type="scientific">Thermogutta terrifontis</name>
    <dbReference type="NCBI Taxonomy" id="1331910"/>
    <lineage>
        <taxon>Bacteria</taxon>
        <taxon>Pseudomonadati</taxon>
        <taxon>Planctomycetota</taxon>
        <taxon>Planctomycetia</taxon>
        <taxon>Pirellulales</taxon>
        <taxon>Thermoguttaceae</taxon>
        <taxon>Thermogutta</taxon>
    </lineage>
</organism>
<dbReference type="Proteomes" id="UP000215086">
    <property type="component" value="Chromosome"/>
</dbReference>
<sequence length="276" mass="31942">MNFTMDSEVLCPCCGRELDQDVRNNRRWLLWQSLGKRFGVYEVPSHIKLSVVVPVYNEENTIDEILQRICQVPVTKEIIVIDDGSTDNTAAKLKQWEERGDVRILRHARNQGKGAALRTGFAHVTGDIVVIQDADLEYDPAEHLRLIQPIVEGVADVVYGSRFISEGPHRVLYFWHYVANRAITTLSNMFTDLNLTDVETCHKAFRREVIEAIRPTLKENRFGIEIELTAKVARRGYRIYETGVSYYGRTYQQGKKIGFRDALQAIWCIFRYWLKD</sequence>
<evidence type="ECO:0000259" key="1">
    <source>
        <dbReference type="Pfam" id="PF00535"/>
    </source>
</evidence>
<dbReference type="GO" id="GO:0016740">
    <property type="term" value="F:transferase activity"/>
    <property type="evidence" value="ECO:0007669"/>
    <property type="project" value="UniProtKB-KW"/>
</dbReference>
<dbReference type="KEGG" id="ttf:THTE_3879"/>
<dbReference type="Pfam" id="PF00535">
    <property type="entry name" value="Glycos_transf_2"/>
    <property type="match status" value="1"/>
</dbReference>
<dbReference type="CDD" id="cd04179">
    <property type="entry name" value="DPM_DPG-synthase_like"/>
    <property type="match status" value="1"/>
</dbReference>
<gene>
    <name evidence="2" type="ORF">THTE_3879</name>
</gene>
<protein>
    <submittedName>
        <fullName evidence="2">Glycosyl transferase, family 2</fullName>
    </submittedName>
</protein>